<reference evidence="1" key="1">
    <citation type="submission" date="2021-03" db="EMBL/GenBank/DDBJ databases">
        <title>Draft genome sequence of rust myrtle Austropuccinia psidii MF-1, a brazilian biotype.</title>
        <authorList>
            <person name="Quecine M.C."/>
            <person name="Pachon D.M.R."/>
            <person name="Bonatelli M.L."/>
            <person name="Correr F.H."/>
            <person name="Franceschini L.M."/>
            <person name="Leite T.F."/>
            <person name="Margarido G.R.A."/>
            <person name="Almeida C.A."/>
            <person name="Ferrarezi J.A."/>
            <person name="Labate C.A."/>
        </authorList>
    </citation>
    <scope>NUCLEOTIDE SEQUENCE</scope>
    <source>
        <strain evidence="1">MF-1</strain>
    </source>
</reference>
<proteinExistence type="predicted"/>
<dbReference type="EMBL" id="AVOT02060704">
    <property type="protein sequence ID" value="MBW0554134.1"/>
    <property type="molecule type" value="Genomic_DNA"/>
</dbReference>
<dbReference type="AlphaFoldDB" id="A0A9Q3PA80"/>
<dbReference type="Proteomes" id="UP000765509">
    <property type="component" value="Unassembled WGS sequence"/>
</dbReference>
<evidence type="ECO:0000313" key="2">
    <source>
        <dbReference type="Proteomes" id="UP000765509"/>
    </source>
</evidence>
<comment type="caution">
    <text evidence="1">The sequence shown here is derived from an EMBL/GenBank/DDBJ whole genome shotgun (WGS) entry which is preliminary data.</text>
</comment>
<accession>A0A9Q3PA80</accession>
<gene>
    <name evidence="1" type="ORF">O181_093849</name>
</gene>
<name>A0A9Q3PA80_9BASI</name>
<sequence>MTIVHKSGNIHNNADGLSRWALANKPDNPAYVPISAEPQIPIEEIKITDVGTEFFEEVLEIYKKDNNWNILTALLDKDCKYASLANSLDDIWKHLLTMEDSICLMVSYIIVLNTHVSWSYVVEF</sequence>
<protein>
    <submittedName>
        <fullName evidence="1">Uncharacterized protein</fullName>
    </submittedName>
</protein>
<keyword evidence="2" id="KW-1185">Reference proteome</keyword>
<evidence type="ECO:0000313" key="1">
    <source>
        <dbReference type="EMBL" id="MBW0554134.1"/>
    </source>
</evidence>
<organism evidence="1 2">
    <name type="scientific">Austropuccinia psidii MF-1</name>
    <dbReference type="NCBI Taxonomy" id="1389203"/>
    <lineage>
        <taxon>Eukaryota</taxon>
        <taxon>Fungi</taxon>
        <taxon>Dikarya</taxon>
        <taxon>Basidiomycota</taxon>
        <taxon>Pucciniomycotina</taxon>
        <taxon>Pucciniomycetes</taxon>
        <taxon>Pucciniales</taxon>
        <taxon>Sphaerophragmiaceae</taxon>
        <taxon>Austropuccinia</taxon>
    </lineage>
</organism>